<keyword evidence="6 12" id="KW-0812">Transmembrane</keyword>
<keyword evidence="4 12" id="KW-0328">Glycosyltransferase</keyword>
<evidence type="ECO:0000256" key="3">
    <source>
        <dbReference type="ARBA" id="ARBA00008919"/>
    </source>
</evidence>
<protein>
    <recommendedName>
        <fullName evidence="12">Fucosyltransferase</fullName>
        <ecNumber evidence="12">2.4.1.-</ecNumber>
    </recommendedName>
</protein>
<evidence type="ECO:0000256" key="10">
    <source>
        <dbReference type="ARBA" id="ARBA00023136"/>
    </source>
</evidence>
<dbReference type="GO" id="GO:0008417">
    <property type="term" value="F:fucosyltransferase activity"/>
    <property type="evidence" value="ECO:0007669"/>
    <property type="project" value="InterPro"/>
</dbReference>
<comment type="caution">
    <text evidence="16">The sequence shown here is derived from an EMBL/GenBank/DDBJ whole genome shotgun (WGS) entry which is preliminary data.</text>
</comment>
<dbReference type="InterPro" id="IPR055270">
    <property type="entry name" value="Glyco_tran_10_C"/>
</dbReference>
<keyword evidence="11" id="KW-0325">Glycoprotein</keyword>
<dbReference type="InterPro" id="IPR038577">
    <property type="entry name" value="GT10-like_C_sf"/>
</dbReference>
<evidence type="ECO:0000256" key="2">
    <source>
        <dbReference type="ARBA" id="ARBA00004922"/>
    </source>
</evidence>
<evidence type="ECO:0000256" key="8">
    <source>
        <dbReference type="ARBA" id="ARBA00022989"/>
    </source>
</evidence>
<keyword evidence="9 12" id="KW-0333">Golgi apparatus</keyword>
<keyword evidence="7" id="KW-0735">Signal-anchor</keyword>
<dbReference type="PANTHER" id="PTHR48438">
    <property type="entry name" value="ALPHA-(1,3)-FUCOSYLTRANSFERASE C-RELATED"/>
    <property type="match status" value="1"/>
</dbReference>
<evidence type="ECO:0000313" key="16">
    <source>
        <dbReference type="EMBL" id="KAK3895014.1"/>
    </source>
</evidence>
<evidence type="ECO:0000256" key="12">
    <source>
        <dbReference type="RuleBase" id="RU003832"/>
    </source>
</evidence>
<dbReference type="EMBL" id="JAWQEG010000072">
    <property type="protein sequence ID" value="KAK3895014.1"/>
    <property type="molecule type" value="Genomic_DNA"/>
</dbReference>
<evidence type="ECO:0000313" key="17">
    <source>
        <dbReference type="Proteomes" id="UP001286313"/>
    </source>
</evidence>
<evidence type="ECO:0000256" key="5">
    <source>
        <dbReference type="ARBA" id="ARBA00022679"/>
    </source>
</evidence>
<dbReference type="Pfam" id="PF17039">
    <property type="entry name" value="Glyco_tran_10_N"/>
    <property type="match status" value="1"/>
</dbReference>
<evidence type="ECO:0000256" key="1">
    <source>
        <dbReference type="ARBA" id="ARBA00004447"/>
    </source>
</evidence>
<dbReference type="InterPro" id="IPR001503">
    <property type="entry name" value="Glyco_trans_10"/>
</dbReference>
<feature type="domain" description="Fucosyltransferase C-terminal" evidence="14">
    <location>
        <begin position="284"/>
        <end position="456"/>
    </location>
</feature>
<dbReference type="PANTHER" id="PTHR48438:SF1">
    <property type="entry name" value="ALPHA-(1,3)-FUCOSYLTRANSFERASE C-RELATED"/>
    <property type="match status" value="1"/>
</dbReference>
<sequence length="479" mass="54776">MTHVLFTSYNMGPSFSTIKFDQGARKVVNSLMEGIQQQFSNIQGQQVDVITSGKSDAVVKQAAVAYDKAKAMINPADQNKSKAKTNSVGQTKLSPTKAIAQSQEEVEEDGTETWKTILFWSSWFGSDWSGRFGTTNATELRLEGCPSWQCRFTYDRNLTNTADAIVFNANNFGPKTMPNPPRPWYQRWVWVLVESQVSPITRSRMVGLNRHNTSHLVNWTMTHHSGSDVVAFYGKFLSLGDTTRPLRPNLMSQHEKTLKSYMKDLKAGRTLEDVMGPSWSTFVKRPKIVAWMSSHCSTRSRREAYVKELQKYMPVGMYGRCGTQVCRPTGPLKKPCWRHELSTNYSFYLSMENSLCEDYITEKLYNPLQYNLVPVVYGGADYTKYLPPHSYINAHHYHPRDLAALLTRLHNDPVEYGRYHLWRGYFTASVRGSFCELCHLLHTSTTPSHHTHISSWFKNPTMCHSPPKNMSELYTKNLT</sequence>
<dbReference type="InterPro" id="IPR031481">
    <property type="entry name" value="Glyco_tran_10_N"/>
</dbReference>
<comment type="pathway">
    <text evidence="2">Protein modification; protein glycosylation.</text>
</comment>
<dbReference type="AlphaFoldDB" id="A0AAE1L3B2"/>
<evidence type="ECO:0000256" key="4">
    <source>
        <dbReference type="ARBA" id="ARBA00022676"/>
    </source>
</evidence>
<dbReference type="SUPFAM" id="SSF53756">
    <property type="entry name" value="UDP-Glycosyltransferase/glycogen phosphorylase"/>
    <property type="match status" value="1"/>
</dbReference>
<evidence type="ECO:0000259" key="15">
    <source>
        <dbReference type="Pfam" id="PF17039"/>
    </source>
</evidence>
<dbReference type="Pfam" id="PF00852">
    <property type="entry name" value="Glyco_transf_10"/>
    <property type="match status" value="1"/>
</dbReference>
<feature type="domain" description="Fucosyltransferase N-terminal" evidence="15">
    <location>
        <begin position="115"/>
        <end position="234"/>
    </location>
</feature>
<proteinExistence type="inferred from homology"/>
<organism evidence="16 17">
    <name type="scientific">Petrolisthes cinctipes</name>
    <name type="common">Flat porcelain crab</name>
    <dbReference type="NCBI Taxonomy" id="88211"/>
    <lineage>
        <taxon>Eukaryota</taxon>
        <taxon>Metazoa</taxon>
        <taxon>Ecdysozoa</taxon>
        <taxon>Arthropoda</taxon>
        <taxon>Crustacea</taxon>
        <taxon>Multicrustacea</taxon>
        <taxon>Malacostraca</taxon>
        <taxon>Eumalacostraca</taxon>
        <taxon>Eucarida</taxon>
        <taxon>Decapoda</taxon>
        <taxon>Pleocyemata</taxon>
        <taxon>Anomura</taxon>
        <taxon>Galatheoidea</taxon>
        <taxon>Porcellanidae</taxon>
        <taxon>Petrolisthes</taxon>
    </lineage>
</organism>
<dbReference type="FunFam" id="3.40.50.11660:FF:000002">
    <property type="entry name" value="Alpha-(1,3)-fucosyltransferase"/>
    <property type="match status" value="1"/>
</dbReference>
<evidence type="ECO:0000256" key="11">
    <source>
        <dbReference type="ARBA" id="ARBA00023180"/>
    </source>
</evidence>
<reference evidence="16" key="1">
    <citation type="submission" date="2023-10" db="EMBL/GenBank/DDBJ databases">
        <title>Genome assemblies of two species of porcelain crab, Petrolisthes cinctipes and Petrolisthes manimaculis (Anomura: Porcellanidae).</title>
        <authorList>
            <person name="Angst P."/>
        </authorList>
    </citation>
    <scope>NUCLEOTIDE SEQUENCE</scope>
    <source>
        <strain evidence="16">PB745_01</strain>
        <tissue evidence="16">Gill</tissue>
    </source>
</reference>
<evidence type="ECO:0000256" key="13">
    <source>
        <dbReference type="SAM" id="MobiDB-lite"/>
    </source>
</evidence>
<dbReference type="Proteomes" id="UP001286313">
    <property type="component" value="Unassembled WGS sequence"/>
</dbReference>
<keyword evidence="17" id="KW-1185">Reference proteome</keyword>
<evidence type="ECO:0000256" key="9">
    <source>
        <dbReference type="ARBA" id="ARBA00023034"/>
    </source>
</evidence>
<dbReference type="Gene3D" id="3.40.50.11660">
    <property type="entry name" value="Glycosyl transferase family 10, C-terminal domain"/>
    <property type="match status" value="1"/>
</dbReference>
<feature type="region of interest" description="Disordered" evidence="13">
    <location>
        <begin position="77"/>
        <end position="106"/>
    </location>
</feature>
<evidence type="ECO:0000256" key="6">
    <source>
        <dbReference type="ARBA" id="ARBA00022692"/>
    </source>
</evidence>
<accession>A0AAE1L3B2</accession>
<gene>
    <name evidence="16" type="ORF">Pcinc_001247</name>
</gene>
<dbReference type="GO" id="GO:0032580">
    <property type="term" value="C:Golgi cisterna membrane"/>
    <property type="evidence" value="ECO:0007669"/>
    <property type="project" value="UniProtKB-SubCell"/>
</dbReference>
<dbReference type="EC" id="2.4.1.-" evidence="12"/>
<comment type="similarity">
    <text evidence="3 12">Belongs to the glycosyltransferase 10 family.</text>
</comment>
<keyword evidence="8" id="KW-1133">Transmembrane helix</keyword>
<feature type="compositionally biased region" description="Polar residues" evidence="13">
    <location>
        <begin position="84"/>
        <end position="103"/>
    </location>
</feature>
<keyword evidence="5 12" id="KW-0808">Transferase</keyword>
<evidence type="ECO:0000259" key="14">
    <source>
        <dbReference type="Pfam" id="PF00852"/>
    </source>
</evidence>
<name>A0AAE1L3B2_PETCI</name>
<evidence type="ECO:0000256" key="7">
    <source>
        <dbReference type="ARBA" id="ARBA00022968"/>
    </source>
</evidence>
<comment type="subcellular location">
    <subcellularLocation>
        <location evidence="1 12">Golgi apparatus</location>
        <location evidence="1 12">Golgi stack membrane</location>
        <topology evidence="1 12">Single-pass type II membrane protein</topology>
    </subcellularLocation>
</comment>
<keyword evidence="10" id="KW-0472">Membrane</keyword>